<dbReference type="GO" id="GO:0003950">
    <property type="term" value="F:NAD+ poly-ADP-ribosyltransferase activity"/>
    <property type="evidence" value="ECO:0007669"/>
    <property type="project" value="UniProtKB-UniRule"/>
</dbReference>
<sequence>MAEPQRAKIRVTGVVKRSSVPAAEAWSPAHRGSTASATAVASAARVVNAQVNPQASPAKALNQSQPISEHSSSTSVATREPSPVTGEKATQEVRKRPISAQSRVVVCNLSKENKESKDAPVLQELKDKEKLKSENERLKMELSKALSPKEKKMLLAEKTNLLQVLQIEKDCLEKRCVALEKQLIVDAKIYEERLQKERDQRKQLEAEKELLNTRCQTLEKQLARRESEARKVGWADGQSLAVAVPENRPHTGNSMNSGLVSASNFSFESAASHASFIYCSSANSLRSVAEWVFPLQNRILPPEKTYDRQLLAPSDPRRQWLEEYINGSLMSHRKTYESEEWCSPPQIEIIRVSEVFNPTVNNAFYQQLSQMSEVWGSERMQVPELHRAIPIRTAWDQSRMNEVLLFHGCKWDSLFGILREGFDPRLGGVNTGAAFGIGCYFTTVASKADAYTERWDEWEGRPNCEIPSELRCLLVARVALGEVFEMFEADSSLRRPPVGPNEVRCDSVLGVPRQRGGVVDYDEFVIYKQAQAAPQFIVDYKHTECCTCRSCMADSP</sequence>
<feature type="region of interest" description="Disordered" evidence="3">
    <location>
        <begin position="54"/>
        <end position="95"/>
    </location>
</feature>
<dbReference type="PANTHER" id="PTHR45740">
    <property type="entry name" value="POLY [ADP-RIBOSE] POLYMERASE"/>
    <property type="match status" value="1"/>
</dbReference>
<dbReference type="Proteomes" id="UP001152797">
    <property type="component" value="Unassembled WGS sequence"/>
</dbReference>
<evidence type="ECO:0000313" key="5">
    <source>
        <dbReference type="EMBL" id="CAI3975842.1"/>
    </source>
</evidence>
<feature type="coiled-coil region" evidence="2">
    <location>
        <begin position="121"/>
        <end position="228"/>
    </location>
</feature>
<feature type="domain" description="PARP catalytic" evidence="4">
    <location>
        <begin position="293"/>
        <end position="549"/>
    </location>
</feature>
<dbReference type="PANTHER" id="PTHR45740:SF2">
    <property type="entry name" value="POLY [ADP-RIBOSE] POLYMERASE"/>
    <property type="match status" value="1"/>
</dbReference>
<feature type="compositionally biased region" description="Polar residues" evidence="3">
    <location>
        <begin position="54"/>
        <end position="77"/>
    </location>
</feature>
<keyword evidence="2" id="KW-0175">Coiled coil</keyword>
<evidence type="ECO:0000256" key="1">
    <source>
        <dbReference type="RuleBase" id="RU362114"/>
    </source>
</evidence>
<gene>
    <name evidence="5" type="ORF">C1SCF055_LOCUS4119</name>
</gene>
<feature type="region of interest" description="Disordered" evidence="3">
    <location>
        <begin position="18"/>
        <end position="42"/>
    </location>
</feature>
<reference evidence="6 7" key="2">
    <citation type="submission" date="2024-05" db="EMBL/GenBank/DDBJ databases">
        <authorList>
            <person name="Chen Y."/>
            <person name="Shah S."/>
            <person name="Dougan E. K."/>
            <person name="Thang M."/>
            <person name="Chan C."/>
        </authorList>
    </citation>
    <scope>NUCLEOTIDE SEQUENCE [LARGE SCALE GENOMIC DNA]</scope>
</reference>
<reference evidence="5" key="1">
    <citation type="submission" date="2022-10" db="EMBL/GenBank/DDBJ databases">
        <authorList>
            <person name="Chen Y."/>
            <person name="Dougan E. K."/>
            <person name="Chan C."/>
            <person name="Rhodes N."/>
            <person name="Thang M."/>
        </authorList>
    </citation>
    <scope>NUCLEOTIDE SEQUENCE</scope>
</reference>
<evidence type="ECO:0000313" key="7">
    <source>
        <dbReference type="Proteomes" id="UP001152797"/>
    </source>
</evidence>
<dbReference type="EMBL" id="CAMXCT010000225">
    <property type="protein sequence ID" value="CAI3975842.1"/>
    <property type="molecule type" value="Genomic_DNA"/>
</dbReference>
<keyword evidence="1" id="KW-0808">Transferase</keyword>
<dbReference type="Pfam" id="PF00644">
    <property type="entry name" value="PARP"/>
    <property type="match status" value="1"/>
</dbReference>
<evidence type="ECO:0000259" key="4">
    <source>
        <dbReference type="PROSITE" id="PS51059"/>
    </source>
</evidence>
<keyword evidence="1" id="KW-0328">Glycosyltransferase</keyword>
<keyword evidence="1" id="KW-0520">NAD</keyword>
<dbReference type="EC" id="2.4.2.-" evidence="1"/>
<protein>
    <recommendedName>
        <fullName evidence="1">Poly [ADP-ribose] polymerase</fullName>
        <shortName evidence="1">PARP</shortName>
        <ecNumber evidence="1">2.4.2.-</ecNumber>
    </recommendedName>
</protein>
<dbReference type="SUPFAM" id="SSF56399">
    <property type="entry name" value="ADP-ribosylation"/>
    <property type="match status" value="1"/>
</dbReference>
<dbReference type="GO" id="GO:0005634">
    <property type="term" value="C:nucleus"/>
    <property type="evidence" value="ECO:0007669"/>
    <property type="project" value="TreeGrafter"/>
</dbReference>
<dbReference type="EMBL" id="CAMXCT030000225">
    <property type="protein sequence ID" value="CAL4763154.1"/>
    <property type="molecule type" value="Genomic_DNA"/>
</dbReference>
<dbReference type="AlphaFoldDB" id="A0A9P1BM38"/>
<evidence type="ECO:0000256" key="3">
    <source>
        <dbReference type="SAM" id="MobiDB-lite"/>
    </source>
</evidence>
<proteinExistence type="predicted"/>
<feature type="compositionally biased region" description="Low complexity" evidence="3">
    <location>
        <begin position="33"/>
        <end position="42"/>
    </location>
</feature>
<name>A0A9P1BM38_9DINO</name>
<keyword evidence="7" id="KW-1185">Reference proteome</keyword>
<dbReference type="InterPro" id="IPR012317">
    <property type="entry name" value="Poly(ADP-ribose)pol_cat_dom"/>
</dbReference>
<dbReference type="GO" id="GO:1990404">
    <property type="term" value="F:NAD+-protein mono-ADP-ribosyltransferase activity"/>
    <property type="evidence" value="ECO:0007669"/>
    <property type="project" value="TreeGrafter"/>
</dbReference>
<evidence type="ECO:0000256" key="2">
    <source>
        <dbReference type="SAM" id="Coils"/>
    </source>
</evidence>
<accession>A0A9P1BM38</accession>
<dbReference type="EMBL" id="CAMXCT020000225">
    <property type="protein sequence ID" value="CAL1129217.1"/>
    <property type="molecule type" value="Genomic_DNA"/>
</dbReference>
<comment type="caution">
    <text evidence="5">The sequence shown here is derived from an EMBL/GenBank/DDBJ whole genome shotgun (WGS) entry which is preliminary data.</text>
</comment>
<dbReference type="OrthoDB" id="9514740at2759"/>
<dbReference type="Gene3D" id="3.90.228.10">
    <property type="match status" value="1"/>
</dbReference>
<dbReference type="PROSITE" id="PS51059">
    <property type="entry name" value="PARP_CATALYTIC"/>
    <property type="match status" value="1"/>
</dbReference>
<organism evidence="5">
    <name type="scientific">Cladocopium goreaui</name>
    <dbReference type="NCBI Taxonomy" id="2562237"/>
    <lineage>
        <taxon>Eukaryota</taxon>
        <taxon>Sar</taxon>
        <taxon>Alveolata</taxon>
        <taxon>Dinophyceae</taxon>
        <taxon>Suessiales</taxon>
        <taxon>Symbiodiniaceae</taxon>
        <taxon>Cladocopium</taxon>
    </lineage>
</organism>
<dbReference type="InterPro" id="IPR051712">
    <property type="entry name" value="ARTD-AVP"/>
</dbReference>
<evidence type="ECO:0000313" key="6">
    <source>
        <dbReference type="EMBL" id="CAL4763154.1"/>
    </source>
</evidence>